<name>A0A915HU60_ROMCU</name>
<reference evidence="3" key="1">
    <citation type="submission" date="2022-11" db="UniProtKB">
        <authorList>
            <consortium name="WormBaseParasite"/>
        </authorList>
    </citation>
    <scope>IDENTIFICATION</scope>
</reference>
<accession>A0A915HU60</accession>
<keyword evidence="1" id="KW-0472">Membrane</keyword>
<proteinExistence type="predicted"/>
<dbReference type="Proteomes" id="UP000887565">
    <property type="component" value="Unplaced"/>
</dbReference>
<protein>
    <submittedName>
        <fullName evidence="3">Uncharacterized protein</fullName>
    </submittedName>
</protein>
<evidence type="ECO:0000313" key="2">
    <source>
        <dbReference type="Proteomes" id="UP000887565"/>
    </source>
</evidence>
<dbReference type="WBParaSite" id="nRc.2.0.1.t05081-RA">
    <property type="protein sequence ID" value="nRc.2.0.1.t05081-RA"/>
    <property type="gene ID" value="nRc.2.0.1.g05081"/>
</dbReference>
<keyword evidence="1" id="KW-1133">Transmembrane helix</keyword>
<organism evidence="2 3">
    <name type="scientific">Romanomermis culicivorax</name>
    <name type="common">Nematode worm</name>
    <dbReference type="NCBI Taxonomy" id="13658"/>
    <lineage>
        <taxon>Eukaryota</taxon>
        <taxon>Metazoa</taxon>
        <taxon>Ecdysozoa</taxon>
        <taxon>Nematoda</taxon>
        <taxon>Enoplea</taxon>
        <taxon>Dorylaimia</taxon>
        <taxon>Mermithida</taxon>
        <taxon>Mermithoidea</taxon>
        <taxon>Mermithidae</taxon>
        <taxon>Romanomermis</taxon>
    </lineage>
</organism>
<sequence length="181" mass="20516">FKNSPKENCRLVVGEHVVGLQTKAIVDVPWQLRPPFEGGGLLQERTDFDRAMPLVNVEQRHDWQFGGDHEDHEPSTGWAMQPAAWYNYLMSSVLTAYAGLAFIFILLQLMSIGYPFKLLIKRLASCNSRHVLLKKVELMSAAVGKLILHIGLNSRRSLTVEKDHIHTLDSSTILDEIKEPR</sequence>
<feature type="transmembrane region" description="Helical" evidence="1">
    <location>
        <begin position="85"/>
        <end position="107"/>
    </location>
</feature>
<dbReference type="AlphaFoldDB" id="A0A915HU60"/>
<evidence type="ECO:0000313" key="3">
    <source>
        <dbReference type="WBParaSite" id="nRc.2.0.1.t05081-RA"/>
    </source>
</evidence>
<evidence type="ECO:0000256" key="1">
    <source>
        <dbReference type="SAM" id="Phobius"/>
    </source>
</evidence>
<keyword evidence="2" id="KW-1185">Reference proteome</keyword>
<keyword evidence="1" id="KW-0812">Transmembrane</keyword>